<evidence type="ECO:0000313" key="4">
    <source>
        <dbReference type="Proteomes" id="UP000026962"/>
    </source>
</evidence>
<feature type="domain" description="CCHC-type" evidence="2">
    <location>
        <begin position="90"/>
        <end position="105"/>
    </location>
</feature>
<reference evidence="3" key="1">
    <citation type="submission" date="2015-04" db="UniProtKB">
        <authorList>
            <consortium name="EnsemblPlants"/>
        </authorList>
    </citation>
    <scope>IDENTIFICATION</scope>
</reference>
<proteinExistence type="predicted"/>
<dbReference type="InterPro" id="IPR036875">
    <property type="entry name" value="Znf_CCHC_sf"/>
</dbReference>
<keyword evidence="1" id="KW-0479">Metal-binding</keyword>
<organism evidence="3">
    <name type="scientific">Oryza punctata</name>
    <name type="common">Red rice</name>
    <dbReference type="NCBI Taxonomy" id="4537"/>
    <lineage>
        <taxon>Eukaryota</taxon>
        <taxon>Viridiplantae</taxon>
        <taxon>Streptophyta</taxon>
        <taxon>Embryophyta</taxon>
        <taxon>Tracheophyta</taxon>
        <taxon>Spermatophyta</taxon>
        <taxon>Magnoliopsida</taxon>
        <taxon>Liliopsida</taxon>
        <taxon>Poales</taxon>
        <taxon>Poaceae</taxon>
        <taxon>BOP clade</taxon>
        <taxon>Oryzoideae</taxon>
        <taxon>Oryzeae</taxon>
        <taxon>Oryzinae</taxon>
        <taxon>Oryza</taxon>
    </lineage>
</organism>
<dbReference type="PANTHER" id="PTHR23002">
    <property type="entry name" value="ZINC FINGER CCHC DOMAIN CONTAINING PROTEIN"/>
    <property type="match status" value="1"/>
</dbReference>
<dbReference type="Gramene" id="OPUNC07G14430.1">
    <property type="protein sequence ID" value="OPUNC07G14430.1"/>
    <property type="gene ID" value="OPUNC07G14430"/>
</dbReference>
<accession>A0A0E0LL33</accession>
<dbReference type="AlphaFoldDB" id="A0A0E0LL33"/>
<dbReference type="Proteomes" id="UP000026962">
    <property type="component" value="Chromosome 7"/>
</dbReference>
<dbReference type="SMART" id="SM00343">
    <property type="entry name" value="ZnF_C2HC"/>
    <property type="match status" value="4"/>
</dbReference>
<name>A0A0E0LL33_ORYPU</name>
<dbReference type="Pfam" id="PF00098">
    <property type="entry name" value="zf-CCHC"/>
    <property type="match status" value="1"/>
</dbReference>
<dbReference type="InterPro" id="IPR001878">
    <property type="entry name" value="Znf_CCHC"/>
</dbReference>
<dbReference type="HOGENOM" id="CLU_045459_0_0_1"/>
<dbReference type="PROSITE" id="PS50158">
    <property type="entry name" value="ZF_CCHC"/>
    <property type="match status" value="1"/>
</dbReference>
<dbReference type="STRING" id="4537.A0A0E0LL33"/>
<dbReference type="InterPro" id="IPR051714">
    <property type="entry name" value="Znf_CCHC_NABP"/>
</dbReference>
<evidence type="ECO:0000256" key="1">
    <source>
        <dbReference type="PROSITE-ProRule" id="PRU00047"/>
    </source>
</evidence>
<reference evidence="3" key="2">
    <citation type="submission" date="2018-05" db="EMBL/GenBank/DDBJ databases">
        <title>OpunRS2 (Oryza punctata Reference Sequence Version 2).</title>
        <authorList>
            <person name="Zhang J."/>
            <person name="Kudrna D."/>
            <person name="Lee S."/>
            <person name="Talag J."/>
            <person name="Welchert J."/>
            <person name="Wing R.A."/>
        </authorList>
    </citation>
    <scope>NUCLEOTIDE SEQUENCE [LARGE SCALE GENOMIC DNA]</scope>
</reference>
<dbReference type="EnsemblPlants" id="OPUNC07G14430.1">
    <property type="protein sequence ID" value="OPUNC07G14430.1"/>
    <property type="gene ID" value="OPUNC07G14430"/>
</dbReference>
<dbReference type="GO" id="GO:0003676">
    <property type="term" value="F:nucleic acid binding"/>
    <property type="evidence" value="ECO:0007669"/>
    <property type="project" value="InterPro"/>
</dbReference>
<dbReference type="SUPFAM" id="SSF57756">
    <property type="entry name" value="Retrovirus zinc finger-like domains"/>
    <property type="match status" value="2"/>
</dbReference>
<keyword evidence="1" id="KW-0863">Zinc-finger</keyword>
<keyword evidence="4" id="KW-1185">Reference proteome</keyword>
<protein>
    <recommendedName>
        <fullName evidence="2">CCHC-type domain-containing protein</fullName>
    </recommendedName>
</protein>
<sequence>MKSKTIVWKMDDGRNMIITGSEFSPKDSTKIPRHLRGNTFRGALQLTRHLKRYGPPKPGCDELEEMLSDDDDDDEILESFGEKERELKACTSCGEVGHIASRCTQTCLCREDTHLPDECPMRKITCFLCEGTGHVPKDYQLNMVLTKAKEDQRTTTQPIRQPMAVSHNITTPDLQPFPAPIEVISGSRSTANKVHESPVTPVSFMSVQAQENKHYDQPIGNCYNRLELGHHISKCPFPRPKKLVHRCFNCGETDHLFEGVQSQSANTLKSPALFAAPRLLKLPQLQRNVARSKPGTLERERIPTDILNVQPPPQRIIVKGTIKGHIVPPATASNLRNQHQHGKQC</sequence>
<evidence type="ECO:0000313" key="3">
    <source>
        <dbReference type="EnsemblPlants" id="OPUNC07G14430.1"/>
    </source>
</evidence>
<dbReference type="GO" id="GO:0008270">
    <property type="term" value="F:zinc ion binding"/>
    <property type="evidence" value="ECO:0007669"/>
    <property type="project" value="UniProtKB-KW"/>
</dbReference>
<keyword evidence="1" id="KW-0862">Zinc</keyword>
<dbReference type="Gene3D" id="4.10.60.10">
    <property type="entry name" value="Zinc finger, CCHC-type"/>
    <property type="match status" value="2"/>
</dbReference>
<dbReference type="OMA" id="LCREDTH"/>
<evidence type="ECO:0000259" key="2">
    <source>
        <dbReference type="PROSITE" id="PS50158"/>
    </source>
</evidence>